<comment type="caution">
    <text evidence="7">The sequence shown here is derived from an EMBL/GenBank/DDBJ whole genome shotgun (WGS) entry which is preliminary data.</text>
</comment>
<dbReference type="Gene3D" id="3.40.50.1820">
    <property type="entry name" value="alpha/beta hydrolase"/>
    <property type="match status" value="1"/>
</dbReference>
<dbReference type="GO" id="GO:0070008">
    <property type="term" value="F:serine-type exopeptidase activity"/>
    <property type="evidence" value="ECO:0007669"/>
    <property type="project" value="InterPro"/>
</dbReference>
<keyword evidence="4" id="KW-0378">Hydrolase</keyword>
<evidence type="ECO:0000313" key="8">
    <source>
        <dbReference type="Proteomes" id="UP000287651"/>
    </source>
</evidence>
<dbReference type="EMBL" id="AMZH03007963">
    <property type="protein sequence ID" value="RRT60023.1"/>
    <property type="molecule type" value="Genomic_DNA"/>
</dbReference>
<dbReference type="PANTHER" id="PTHR11010:SF31">
    <property type="entry name" value="ALPHA_BETA-HYDROLASES SUPERFAMILY PROTEIN"/>
    <property type="match status" value="1"/>
</dbReference>
<keyword evidence="5" id="KW-0325">Glycoprotein</keyword>
<dbReference type="Pfam" id="PF05577">
    <property type="entry name" value="Peptidase_S28"/>
    <property type="match status" value="1"/>
</dbReference>
<dbReference type="AlphaFoldDB" id="A0A426Z7X5"/>
<evidence type="ECO:0000256" key="2">
    <source>
        <dbReference type="ARBA" id="ARBA00022670"/>
    </source>
</evidence>
<keyword evidence="3 6" id="KW-0732">Signal</keyword>
<gene>
    <name evidence="7" type="ORF">B296_00037613</name>
</gene>
<dbReference type="InterPro" id="IPR029058">
    <property type="entry name" value="AB_hydrolase_fold"/>
</dbReference>
<dbReference type="Gene3D" id="1.20.120.980">
    <property type="entry name" value="Serine carboxypeptidase S28, SKS domain"/>
    <property type="match status" value="1"/>
</dbReference>
<evidence type="ECO:0000256" key="6">
    <source>
        <dbReference type="SAM" id="SignalP"/>
    </source>
</evidence>
<sequence length="169" mass="18952">MALASSLPPLSLLFLFLTLGISGVHSSPTLSPSAAMQSLAQKRKPAMDAKLPFTAHFFPQQLDHFTFRPKAYHVFYQKYLINSTYWDQGPVHTAPIFVYTGNEGNIEWFAANTGFMLDIAPKFKALLVFIEDESINCFEVIKHSWDELMAVGAKKGGMLELTKTFRACK</sequence>
<protein>
    <submittedName>
        <fullName evidence="7">Uncharacterized protein</fullName>
    </submittedName>
</protein>
<dbReference type="PANTHER" id="PTHR11010">
    <property type="entry name" value="PROTEASE S28 PRO-X CARBOXYPEPTIDASE-RELATED"/>
    <property type="match status" value="1"/>
</dbReference>
<organism evidence="7 8">
    <name type="scientific">Ensete ventricosum</name>
    <name type="common">Abyssinian banana</name>
    <name type="synonym">Musa ensete</name>
    <dbReference type="NCBI Taxonomy" id="4639"/>
    <lineage>
        <taxon>Eukaryota</taxon>
        <taxon>Viridiplantae</taxon>
        <taxon>Streptophyta</taxon>
        <taxon>Embryophyta</taxon>
        <taxon>Tracheophyta</taxon>
        <taxon>Spermatophyta</taxon>
        <taxon>Magnoliopsida</taxon>
        <taxon>Liliopsida</taxon>
        <taxon>Zingiberales</taxon>
        <taxon>Musaceae</taxon>
        <taxon>Ensete</taxon>
    </lineage>
</organism>
<evidence type="ECO:0000256" key="4">
    <source>
        <dbReference type="ARBA" id="ARBA00022801"/>
    </source>
</evidence>
<evidence type="ECO:0000256" key="5">
    <source>
        <dbReference type="ARBA" id="ARBA00023180"/>
    </source>
</evidence>
<dbReference type="InterPro" id="IPR008758">
    <property type="entry name" value="Peptidase_S28"/>
</dbReference>
<comment type="similarity">
    <text evidence="1">Belongs to the peptidase S28 family.</text>
</comment>
<reference evidence="7 8" key="1">
    <citation type="journal article" date="2014" name="Agronomy (Basel)">
        <title>A Draft Genome Sequence for Ensete ventricosum, the Drought-Tolerant Tree Against Hunger.</title>
        <authorList>
            <person name="Harrison J."/>
            <person name="Moore K.A."/>
            <person name="Paszkiewicz K."/>
            <person name="Jones T."/>
            <person name="Grant M."/>
            <person name="Ambacheew D."/>
            <person name="Muzemil S."/>
            <person name="Studholme D.J."/>
        </authorList>
    </citation>
    <scope>NUCLEOTIDE SEQUENCE [LARGE SCALE GENOMIC DNA]</scope>
</reference>
<name>A0A426Z7X5_ENSVE</name>
<feature type="chain" id="PRO_5019195851" evidence="6">
    <location>
        <begin position="27"/>
        <end position="169"/>
    </location>
</feature>
<dbReference type="InterPro" id="IPR042269">
    <property type="entry name" value="Ser_carbopepase_S28_SKS"/>
</dbReference>
<dbReference type="GO" id="GO:0008239">
    <property type="term" value="F:dipeptidyl-peptidase activity"/>
    <property type="evidence" value="ECO:0007669"/>
    <property type="project" value="TreeGrafter"/>
</dbReference>
<dbReference type="GO" id="GO:0006508">
    <property type="term" value="P:proteolysis"/>
    <property type="evidence" value="ECO:0007669"/>
    <property type="project" value="UniProtKB-KW"/>
</dbReference>
<accession>A0A426Z7X5</accession>
<evidence type="ECO:0000256" key="3">
    <source>
        <dbReference type="ARBA" id="ARBA00022729"/>
    </source>
</evidence>
<feature type="signal peptide" evidence="6">
    <location>
        <begin position="1"/>
        <end position="26"/>
    </location>
</feature>
<evidence type="ECO:0000256" key="1">
    <source>
        <dbReference type="ARBA" id="ARBA00011079"/>
    </source>
</evidence>
<evidence type="ECO:0000313" key="7">
    <source>
        <dbReference type="EMBL" id="RRT60023.1"/>
    </source>
</evidence>
<dbReference type="Proteomes" id="UP000287651">
    <property type="component" value="Unassembled WGS sequence"/>
</dbReference>
<proteinExistence type="inferred from homology"/>
<keyword evidence="2" id="KW-0645">Protease</keyword>